<reference evidence="1" key="2">
    <citation type="journal article" date="2021" name="PeerJ">
        <title>Extensive microbial diversity within the chicken gut microbiome revealed by metagenomics and culture.</title>
        <authorList>
            <person name="Gilroy R."/>
            <person name="Ravi A."/>
            <person name="Getino M."/>
            <person name="Pursley I."/>
            <person name="Horton D.L."/>
            <person name="Alikhan N.F."/>
            <person name="Baker D."/>
            <person name="Gharbi K."/>
            <person name="Hall N."/>
            <person name="Watson M."/>
            <person name="Adriaenssens E.M."/>
            <person name="Foster-Nyarko E."/>
            <person name="Jarju S."/>
            <person name="Secka A."/>
            <person name="Antonio M."/>
            <person name="Oren A."/>
            <person name="Chaudhuri R.R."/>
            <person name="La Ragione R."/>
            <person name="Hildebrand F."/>
            <person name="Pallen M.J."/>
        </authorList>
    </citation>
    <scope>NUCLEOTIDE SEQUENCE</scope>
    <source>
        <strain evidence="1">CHK176-6737</strain>
    </source>
</reference>
<proteinExistence type="predicted"/>
<gene>
    <name evidence="1" type="ORF">IAD23_07695</name>
</gene>
<sequence length="87" mass="9939">MTHKLYNQNGQKSSVCINLSLTIDDLKNDKLVDVDGIQRMFGVGRAKAYAIMQQAGYVNQGNRKCSSEIALHIERLREQIERSEFHD</sequence>
<protein>
    <submittedName>
        <fullName evidence="1">Uncharacterized protein</fullName>
    </submittedName>
</protein>
<organism evidence="1 2">
    <name type="scientific">Candidatus Scybalenecus merdavium</name>
    <dbReference type="NCBI Taxonomy" id="2840939"/>
    <lineage>
        <taxon>Bacteria</taxon>
        <taxon>Bacillati</taxon>
        <taxon>Bacillota</taxon>
        <taxon>Clostridia</taxon>
        <taxon>Eubacteriales</taxon>
        <taxon>Oscillospiraceae</taxon>
        <taxon>Oscillospiraceae incertae sedis</taxon>
        <taxon>Candidatus Scybalenecus</taxon>
    </lineage>
</organism>
<comment type="caution">
    <text evidence="1">The sequence shown here is derived from an EMBL/GenBank/DDBJ whole genome shotgun (WGS) entry which is preliminary data.</text>
</comment>
<evidence type="ECO:0000313" key="1">
    <source>
        <dbReference type="EMBL" id="HIU69821.1"/>
    </source>
</evidence>
<dbReference type="EMBL" id="DVNM01000043">
    <property type="protein sequence ID" value="HIU69821.1"/>
    <property type="molecule type" value="Genomic_DNA"/>
</dbReference>
<dbReference type="Proteomes" id="UP000824125">
    <property type="component" value="Unassembled WGS sequence"/>
</dbReference>
<accession>A0A9D1MVD3</accession>
<name>A0A9D1MVD3_9FIRM</name>
<evidence type="ECO:0000313" key="2">
    <source>
        <dbReference type="Proteomes" id="UP000824125"/>
    </source>
</evidence>
<reference evidence="1" key="1">
    <citation type="submission" date="2020-10" db="EMBL/GenBank/DDBJ databases">
        <authorList>
            <person name="Gilroy R."/>
        </authorList>
    </citation>
    <scope>NUCLEOTIDE SEQUENCE</scope>
    <source>
        <strain evidence="1">CHK176-6737</strain>
    </source>
</reference>
<dbReference type="AlphaFoldDB" id="A0A9D1MVD3"/>